<keyword evidence="5" id="KW-0479">Metal-binding</keyword>
<keyword evidence="7 10" id="KW-0863">Zinc-finger</keyword>
<comment type="caution">
    <text evidence="13">The sequence shown here is derived from an EMBL/GenBank/DDBJ whole genome shotgun (WGS) entry which is preliminary data.</text>
</comment>
<dbReference type="GO" id="GO:0016197">
    <property type="term" value="P:endosomal transport"/>
    <property type="evidence" value="ECO:0007669"/>
    <property type="project" value="TreeGrafter"/>
</dbReference>
<keyword evidence="3" id="KW-0963">Cytoplasm</keyword>
<evidence type="ECO:0000256" key="5">
    <source>
        <dbReference type="ARBA" id="ARBA00022723"/>
    </source>
</evidence>
<evidence type="ECO:0000256" key="2">
    <source>
        <dbReference type="ARBA" id="ARBA00004496"/>
    </source>
</evidence>
<name>A0AA88LRM3_CHASR</name>
<accession>A0AA88LRM3</accession>
<evidence type="ECO:0000256" key="6">
    <source>
        <dbReference type="ARBA" id="ARBA00022753"/>
    </source>
</evidence>
<evidence type="ECO:0000256" key="10">
    <source>
        <dbReference type="PROSITE-ProRule" id="PRU00091"/>
    </source>
</evidence>
<evidence type="ECO:0000259" key="12">
    <source>
        <dbReference type="PROSITE" id="PS50178"/>
    </source>
</evidence>
<dbReference type="GO" id="GO:0031901">
    <property type="term" value="C:early endosome membrane"/>
    <property type="evidence" value="ECO:0007669"/>
    <property type="project" value="UniProtKB-SubCell"/>
</dbReference>
<dbReference type="Gene3D" id="3.30.500.40">
    <property type="match status" value="1"/>
</dbReference>
<feature type="compositionally biased region" description="Basic and acidic residues" evidence="11">
    <location>
        <begin position="297"/>
        <end position="307"/>
    </location>
</feature>
<dbReference type="InterPro" id="IPR000306">
    <property type="entry name" value="Znf_FYVE"/>
</dbReference>
<dbReference type="PANTHER" id="PTHR46319">
    <property type="entry name" value="ZINC FINGER FYVE DOMAIN-CONTAINING PROTEIN"/>
    <property type="match status" value="1"/>
</dbReference>
<dbReference type="Pfam" id="PF11409">
    <property type="entry name" value="SARA"/>
    <property type="match status" value="1"/>
</dbReference>
<dbReference type="InterPro" id="IPR024608">
    <property type="entry name" value="SARA-like_SBD"/>
</dbReference>
<evidence type="ECO:0000256" key="11">
    <source>
        <dbReference type="SAM" id="MobiDB-lite"/>
    </source>
</evidence>
<evidence type="ECO:0000256" key="7">
    <source>
        <dbReference type="ARBA" id="ARBA00022771"/>
    </source>
</evidence>
<evidence type="ECO:0000256" key="3">
    <source>
        <dbReference type="ARBA" id="ARBA00022490"/>
    </source>
</evidence>
<feature type="domain" description="FYVE-type" evidence="12">
    <location>
        <begin position="475"/>
        <end position="534"/>
    </location>
</feature>
<protein>
    <recommendedName>
        <fullName evidence="12">FYVE-type domain-containing protein</fullName>
    </recommendedName>
</protein>
<dbReference type="GO" id="GO:0005545">
    <property type="term" value="F:1-phosphatidylinositol binding"/>
    <property type="evidence" value="ECO:0007669"/>
    <property type="project" value="UniProtKB-ARBA"/>
</dbReference>
<feature type="region of interest" description="Disordered" evidence="11">
    <location>
        <begin position="539"/>
        <end position="560"/>
    </location>
</feature>
<evidence type="ECO:0000256" key="8">
    <source>
        <dbReference type="ARBA" id="ARBA00022833"/>
    </source>
</evidence>
<comment type="subcellular location">
    <subcellularLocation>
        <location evidence="2">Cytoplasm</location>
    </subcellularLocation>
    <subcellularLocation>
        <location evidence="1">Early endosome membrane</location>
    </subcellularLocation>
</comment>
<dbReference type="Gene3D" id="4.10.720.10">
    <property type="entry name" value="Smad anchor for receptor activation, Smad-binding domain"/>
    <property type="match status" value="1"/>
</dbReference>
<dbReference type="InterPro" id="IPR017455">
    <property type="entry name" value="Znf_FYVE-rel"/>
</dbReference>
<dbReference type="Proteomes" id="UP001187415">
    <property type="component" value="Unassembled WGS sequence"/>
</dbReference>
<gene>
    <name evidence="13" type="ORF">Q5P01_022767</name>
</gene>
<dbReference type="InterPro" id="IPR022557">
    <property type="entry name" value="SARA-like_C"/>
</dbReference>
<keyword evidence="14" id="KW-1185">Reference proteome</keyword>
<keyword evidence="9" id="KW-0472">Membrane</keyword>
<evidence type="ECO:0000256" key="4">
    <source>
        <dbReference type="ARBA" id="ARBA00022553"/>
    </source>
</evidence>
<feature type="compositionally biased region" description="Polar residues" evidence="11">
    <location>
        <begin position="348"/>
        <end position="360"/>
    </location>
</feature>
<dbReference type="SMART" id="SM00064">
    <property type="entry name" value="FYVE"/>
    <property type="match status" value="1"/>
</dbReference>
<dbReference type="EMBL" id="JAUPFM010000018">
    <property type="protein sequence ID" value="KAK2822702.1"/>
    <property type="molecule type" value="Genomic_DNA"/>
</dbReference>
<dbReference type="InterPro" id="IPR035438">
    <property type="entry name" value="SARA/endofin"/>
</dbReference>
<feature type="compositionally biased region" description="Low complexity" evidence="11">
    <location>
        <begin position="634"/>
        <end position="653"/>
    </location>
</feature>
<feature type="compositionally biased region" description="Basic and acidic residues" evidence="11">
    <location>
        <begin position="321"/>
        <end position="339"/>
    </location>
</feature>
<feature type="compositionally biased region" description="Polar residues" evidence="11">
    <location>
        <begin position="539"/>
        <end position="551"/>
    </location>
</feature>
<dbReference type="CDD" id="cd15729">
    <property type="entry name" value="FYVE_endofin"/>
    <property type="match status" value="1"/>
</dbReference>
<dbReference type="PANTHER" id="PTHR46319:SF2">
    <property type="entry name" value="ZINC FINGER FYVE DOMAIN-CONTAINING PROTEIN 9"/>
    <property type="match status" value="1"/>
</dbReference>
<sequence>MENYFQAEAFNLDKVLDEFEQNEDETDTPILSDAKWTQILAPSTHLLSLNPALSHGDLSPQSPLPIKTLPDSSSSTSPRADPKRQAGPEPSSWVEERPADIHSPPLPQPNIGKLVGTDDLLPPPLTACSAVENGCPTRTQHDELGEERSSLPDNQLGSCDHEVKHLQDERAASAAAGGSAVSHFTFEVELGQEQTTSEKIHPNVKPTTQNGESVTQDVGRAVLHDSCQKGQTAHSTEEQIDSLVNGGRDVQPVLVAEEDGVVTLDKVEMEDRISDPEGQTDQLLRITSLPNGLELESSSHSKLKEVEEKEDEGFSPSPVPSKEDSVTEEKEIEESKQESSDGGAVGSGSIQPKVNNNRLQPVSVPYGGARPKQPVNLKLQIPQPVLVHVQNQLGPSIVSKNKNLENQCRRGTPPETTLSGTDPQVVGMNGGGVVHSPSLMPSESPDNDLQAGQQGTLCKKPASSLGEVAPVWVPDSQAPVCMKCDVKFTFTKRRHHCRACGKVFCAACCSLKCRLVYMDRKEARVCVTCHSALTNAQSWETPATGSSQSPNPNNPAEYCSTIPPLQQAQASGVLSSPPPTVMVPVGVLKQTSNEGSLSREQRRVWFADGVLPNGETTESPKPPTSGPAPSQSLAISTYSNKSSTSDSSEAAHTPMAPVGSPVGSSLSLIPEDGLPPILISTGVKGGTGGHITDYAVEERPSEIVLMQQLEEGGPDPLVFVLNANLLAMVKLVNYVNRKCWYLTTKGMHAVGQAEVVILLQCLPDEKTIPKDIFTHFVQLYQEALSGNVLNHLSHSFFTQSFLSSKEHGGFLYISPSFQSLQDLLLPNPPYLFGILIQKWETPWAKVFPIRLMLRLGAEYRFYPCPLFSVRFRKPLFGETGHTIMNLLADFRNYQYTLPVVKGLVVDMEVRKTSIKIPSNRYSELMKAMNKSNEHVLAMGACFNDRADSHLVCVQNDDGNYQTQAISIHHQPRKVTGACFFVFSGALKASSGFLAKTSIVEDGVMIQITAETMDSLRQALRDMKDFTITCGKADQEENQELVHILWTEDDHNFNKGVISPIDGKSMESITSVKIFHGSEFKANGKVIRWTEVFFLQSEDQPNGLSDPADHSRLTENVARAFCMALCPHLKLLKEDGMAKLGLRVTLDSDQVGYLAGSNGQPLLPQYLSDLDSALIPVIHGGACQLSEGPVVMELIFYILEIIS</sequence>
<dbReference type="GO" id="GO:0008270">
    <property type="term" value="F:zinc ion binding"/>
    <property type="evidence" value="ECO:0007669"/>
    <property type="project" value="UniProtKB-KW"/>
</dbReference>
<dbReference type="InterPro" id="IPR013083">
    <property type="entry name" value="Znf_RING/FYVE/PHD"/>
</dbReference>
<dbReference type="InterPro" id="IPR037145">
    <property type="entry name" value="SARA_Smad-bd_sf"/>
</dbReference>
<dbReference type="InterPro" id="IPR011011">
    <property type="entry name" value="Znf_FYVE_PHD"/>
</dbReference>
<dbReference type="PIRSF" id="PIRSF037289">
    <property type="entry name" value="SARA/endofin"/>
    <property type="match status" value="1"/>
</dbReference>
<dbReference type="FunFam" id="3.30.1360.220:FF:000001">
    <property type="entry name" value="Zinc finger, FYVE domain-containing 9a"/>
    <property type="match status" value="1"/>
</dbReference>
<dbReference type="AlphaFoldDB" id="A0AA88LRM3"/>
<keyword evidence="4" id="KW-0597">Phosphoprotein</keyword>
<keyword evidence="6" id="KW-0967">Endosome</keyword>
<feature type="region of interest" description="Disordered" evidence="11">
    <location>
        <begin position="289"/>
        <end position="369"/>
    </location>
</feature>
<dbReference type="FunFam" id="4.10.720.10:FF:000001">
    <property type="entry name" value="Zinc finger, FYVE domain-containing 9a"/>
    <property type="match status" value="1"/>
</dbReference>
<dbReference type="PROSITE" id="PS50178">
    <property type="entry name" value="ZF_FYVE"/>
    <property type="match status" value="1"/>
</dbReference>
<feature type="region of interest" description="Disordered" evidence="11">
    <location>
        <begin position="52"/>
        <end position="118"/>
    </location>
</feature>
<organism evidence="13 14">
    <name type="scientific">Channa striata</name>
    <name type="common">Snakehead murrel</name>
    <name type="synonym">Ophicephalus striatus</name>
    <dbReference type="NCBI Taxonomy" id="64152"/>
    <lineage>
        <taxon>Eukaryota</taxon>
        <taxon>Metazoa</taxon>
        <taxon>Chordata</taxon>
        <taxon>Craniata</taxon>
        <taxon>Vertebrata</taxon>
        <taxon>Euteleostomi</taxon>
        <taxon>Actinopterygii</taxon>
        <taxon>Neopterygii</taxon>
        <taxon>Teleostei</taxon>
        <taxon>Neoteleostei</taxon>
        <taxon>Acanthomorphata</taxon>
        <taxon>Anabantaria</taxon>
        <taxon>Anabantiformes</taxon>
        <taxon>Channoidei</taxon>
        <taxon>Channidae</taxon>
        <taxon>Channa</taxon>
    </lineage>
</organism>
<dbReference type="SMART" id="SM01421">
    <property type="entry name" value="DUF3480"/>
    <property type="match status" value="1"/>
</dbReference>
<dbReference type="Gene3D" id="3.30.40.10">
    <property type="entry name" value="Zinc/RING finger domain, C3HC4 (zinc finger)"/>
    <property type="match status" value="1"/>
</dbReference>
<dbReference type="Pfam" id="PF01363">
    <property type="entry name" value="FYVE"/>
    <property type="match status" value="1"/>
</dbReference>
<proteinExistence type="predicted"/>
<dbReference type="FunFam" id="3.30.40.10:FF:000084">
    <property type="entry name" value="Zinc finger, FYVE domain-containing 9b"/>
    <property type="match status" value="1"/>
</dbReference>
<dbReference type="Pfam" id="PF11979">
    <property type="entry name" value="SARA_C"/>
    <property type="match status" value="1"/>
</dbReference>
<dbReference type="Gene3D" id="3.30.1360.220">
    <property type="entry name" value="Domain of unknown function (DUF3480), N-terminal subdomain"/>
    <property type="match status" value="1"/>
</dbReference>
<keyword evidence="8" id="KW-0862">Zinc</keyword>
<dbReference type="SMART" id="SM01422">
    <property type="entry name" value="SARA"/>
    <property type="match status" value="1"/>
</dbReference>
<evidence type="ECO:0000313" key="14">
    <source>
        <dbReference type="Proteomes" id="UP001187415"/>
    </source>
</evidence>
<dbReference type="SUPFAM" id="SSF57903">
    <property type="entry name" value="FYVE/PHD zinc finger"/>
    <property type="match status" value="1"/>
</dbReference>
<evidence type="ECO:0000256" key="1">
    <source>
        <dbReference type="ARBA" id="ARBA00004146"/>
    </source>
</evidence>
<evidence type="ECO:0000256" key="9">
    <source>
        <dbReference type="ARBA" id="ARBA00023136"/>
    </source>
</evidence>
<dbReference type="FunFam" id="3.30.500.40:FF:000001">
    <property type="entry name" value="Zinc finger, FYVE domain-containing 9a"/>
    <property type="match status" value="1"/>
</dbReference>
<dbReference type="GO" id="GO:0005829">
    <property type="term" value="C:cytosol"/>
    <property type="evidence" value="ECO:0007669"/>
    <property type="project" value="UniProtKB-ARBA"/>
</dbReference>
<reference evidence="13" key="1">
    <citation type="submission" date="2023-07" db="EMBL/GenBank/DDBJ databases">
        <title>Chromosome-level Genome Assembly of Striped Snakehead (Channa striata).</title>
        <authorList>
            <person name="Liu H."/>
        </authorList>
    </citation>
    <scope>NUCLEOTIDE SEQUENCE</scope>
    <source>
        <strain evidence="13">Gz</strain>
        <tissue evidence="13">Muscle</tissue>
    </source>
</reference>
<evidence type="ECO:0000313" key="13">
    <source>
        <dbReference type="EMBL" id="KAK2822702.1"/>
    </source>
</evidence>
<feature type="region of interest" description="Disordered" evidence="11">
    <location>
        <begin position="591"/>
        <end position="664"/>
    </location>
</feature>